<organism evidence="2 3">
    <name type="scientific">Lasiosphaeris hirsuta</name>
    <dbReference type="NCBI Taxonomy" id="260670"/>
    <lineage>
        <taxon>Eukaryota</taxon>
        <taxon>Fungi</taxon>
        <taxon>Dikarya</taxon>
        <taxon>Ascomycota</taxon>
        <taxon>Pezizomycotina</taxon>
        <taxon>Sordariomycetes</taxon>
        <taxon>Sordariomycetidae</taxon>
        <taxon>Sordariales</taxon>
        <taxon>Lasiosphaeriaceae</taxon>
        <taxon>Lasiosphaeris</taxon>
    </lineage>
</organism>
<proteinExistence type="predicted"/>
<name>A0AA40BC36_9PEZI</name>
<protein>
    <submittedName>
        <fullName evidence="2">Uncharacterized protein</fullName>
    </submittedName>
</protein>
<dbReference type="EMBL" id="JAUKUA010000001">
    <property type="protein sequence ID" value="KAK0731518.1"/>
    <property type="molecule type" value="Genomic_DNA"/>
</dbReference>
<gene>
    <name evidence="2" type="ORF">B0H67DRAFT_76209</name>
</gene>
<sequence>MGDLGRKSSTDPLGREGQAAGEFYETRKYKKLEDRTEGIPSKPGKTVTLLGRRDGGVPRQGTLGREATLAGRRAAAIPGSWFLVFPRCPADFQVAPCSRTADSCPSPCGRAIVSLGNDRRREISTFPRFLIASPNPKSCLPKPPRFLSRSPSHRVSNSAGVSGQLGRALRCEQLRDWTRTHGRTAFVPPTLRNPSESSCIFCRAWTRLTVAELQKRRCTTF</sequence>
<keyword evidence="3" id="KW-1185">Reference proteome</keyword>
<feature type="region of interest" description="Disordered" evidence="1">
    <location>
        <begin position="1"/>
        <end position="27"/>
    </location>
</feature>
<dbReference type="AlphaFoldDB" id="A0AA40BC36"/>
<evidence type="ECO:0000256" key="1">
    <source>
        <dbReference type="SAM" id="MobiDB-lite"/>
    </source>
</evidence>
<evidence type="ECO:0000313" key="2">
    <source>
        <dbReference type="EMBL" id="KAK0731518.1"/>
    </source>
</evidence>
<comment type="caution">
    <text evidence="2">The sequence shown here is derived from an EMBL/GenBank/DDBJ whole genome shotgun (WGS) entry which is preliminary data.</text>
</comment>
<reference evidence="2" key="1">
    <citation type="submission" date="2023-06" db="EMBL/GenBank/DDBJ databases">
        <title>Genome-scale phylogeny and comparative genomics of the fungal order Sordariales.</title>
        <authorList>
            <consortium name="Lawrence Berkeley National Laboratory"/>
            <person name="Hensen N."/>
            <person name="Bonometti L."/>
            <person name="Westerberg I."/>
            <person name="Brannstrom I.O."/>
            <person name="Guillou S."/>
            <person name="Cros-Aarteil S."/>
            <person name="Calhoun S."/>
            <person name="Haridas S."/>
            <person name="Kuo A."/>
            <person name="Mondo S."/>
            <person name="Pangilinan J."/>
            <person name="Riley R."/>
            <person name="Labutti K."/>
            <person name="Andreopoulos B."/>
            <person name="Lipzen A."/>
            <person name="Chen C."/>
            <person name="Yanf M."/>
            <person name="Daum C."/>
            <person name="Ng V."/>
            <person name="Clum A."/>
            <person name="Steindorff A."/>
            <person name="Ohm R."/>
            <person name="Martin F."/>
            <person name="Silar P."/>
            <person name="Natvig D."/>
            <person name="Lalanne C."/>
            <person name="Gautier V."/>
            <person name="Ament-Velasquez S.L."/>
            <person name="Kruys A."/>
            <person name="Hutchinson M.I."/>
            <person name="Powell A.J."/>
            <person name="Barry K."/>
            <person name="Miller A.N."/>
            <person name="Grigoriev I.V."/>
            <person name="Debuchy R."/>
            <person name="Gladieux P."/>
            <person name="Thoren M.H."/>
            <person name="Johannesson H."/>
        </authorList>
    </citation>
    <scope>NUCLEOTIDE SEQUENCE</scope>
    <source>
        <strain evidence="2">SMH4607-1</strain>
    </source>
</reference>
<evidence type="ECO:0000313" key="3">
    <source>
        <dbReference type="Proteomes" id="UP001172102"/>
    </source>
</evidence>
<accession>A0AA40BC36</accession>
<dbReference type="Proteomes" id="UP001172102">
    <property type="component" value="Unassembled WGS sequence"/>
</dbReference>